<protein>
    <recommendedName>
        <fullName evidence="4">Type I-E CRISPR-associated protein Cse1/CasA</fullName>
    </recommendedName>
</protein>
<gene>
    <name evidence="2" type="ORF">AWB82_02236</name>
</gene>
<dbReference type="Proteomes" id="UP000054596">
    <property type="component" value="Unassembled WGS sequence"/>
</dbReference>
<reference evidence="2" key="1">
    <citation type="submission" date="2016-01" db="EMBL/GenBank/DDBJ databases">
        <authorList>
            <person name="Peeters C."/>
        </authorList>
    </citation>
    <scope>NUCLEOTIDE SEQUENCE [LARGE SCALE GENOMIC DNA]</scope>
    <source>
        <strain evidence="2">LMG 29325</strain>
    </source>
</reference>
<evidence type="ECO:0000256" key="1">
    <source>
        <dbReference type="SAM" id="MobiDB-lite"/>
    </source>
</evidence>
<feature type="region of interest" description="Disordered" evidence="1">
    <location>
        <begin position="511"/>
        <end position="541"/>
    </location>
</feature>
<dbReference type="RefSeq" id="WP_086967177.1">
    <property type="nucleotide sequence ID" value="NZ_FCOJ02000012.1"/>
</dbReference>
<feature type="compositionally biased region" description="Basic and acidic residues" evidence="1">
    <location>
        <begin position="511"/>
        <end position="528"/>
    </location>
</feature>
<evidence type="ECO:0000313" key="3">
    <source>
        <dbReference type="Proteomes" id="UP000054596"/>
    </source>
</evidence>
<proteinExistence type="predicted"/>
<keyword evidence="3" id="KW-1185">Reference proteome</keyword>
<sequence>MDIQFSLLDQALIRYRNSNRQERHATLPELFVAFNADEVCDFPALRPHQRHPWHAFLVQLAAIALHAAERETPYETANEWRAALLALTPGDSDGAAFSLIAPDDRPAFMQPPCERGATRAWKKRIKTPDALDMLVTSRNHDLKAQRMVHATAEDWIFALVSLQTQEGFLGAGNYGISRMNGGFASRPAFGVVPVGRWGKRWARDVQLLLGARERIVEKVELKEKGGVALVWLQPWDGAASLSFSELDPFYIEVCRRVRIEAQGETLGAIGTGSKVTRIAAKERCGMTGDAWTPVNVAEGKALSITAKGFDYKLASTLAFSGECATNIARTVLDDDGTEGVFILAQGITRGQGKTEGYHERRIPITKTMRRLMSRQKSDEIAKAAEERIKVIGEVRKTLWGALCALLGNGDQNVSDDTKSRAGNFARAFEQGEDRRFFDDLGNEIEADDRVSEHDRWLLALADRAAEVLQQAFVAGPRSAERVYRARGAALARFRGGLRYEKAHPQLARVLKQRDEARKDTQSDAHPDAQSESFEEVSNDSN</sequence>
<dbReference type="EMBL" id="FCOJ02000012">
    <property type="protein sequence ID" value="SAK56383.1"/>
    <property type="molecule type" value="Genomic_DNA"/>
</dbReference>
<dbReference type="AlphaFoldDB" id="A0A158AEX9"/>
<evidence type="ECO:0000313" key="2">
    <source>
        <dbReference type="EMBL" id="SAK56383.1"/>
    </source>
</evidence>
<evidence type="ECO:0008006" key="4">
    <source>
        <dbReference type="Google" id="ProtNLM"/>
    </source>
</evidence>
<name>A0A158AEX9_9BURK</name>
<accession>A0A158AEX9</accession>
<feature type="compositionally biased region" description="Acidic residues" evidence="1">
    <location>
        <begin position="532"/>
        <end position="541"/>
    </location>
</feature>
<dbReference type="STRING" id="1777143.AWB82_02236"/>
<dbReference type="OrthoDB" id="5450902at2"/>
<organism evidence="2 3">
    <name type="scientific">Caballeronia glebae</name>
    <dbReference type="NCBI Taxonomy" id="1777143"/>
    <lineage>
        <taxon>Bacteria</taxon>
        <taxon>Pseudomonadati</taxon>
        <taxon>Pseudomonadota</taxon>
        <taxon>Betaproteobacteria</taxon>
        <taxon>Burkholderiales</taxon>
        <taxon>Burkholderiaceae</taxon>
        <taxon>Caballeronia</taxon>
    </lineage>
</organism>
<comment type="caution">
    <text evidence="2">The sequence shown here is derived from an EMBL/GenBank/DDBJ whole genome shotgun (WGS) entry which is preliminary data.</text>
</comment>